<dbReference type="Pfam" id="PF05241">
    <property type="entry name" value="EBP"/>
    <property type="match status" value="1"/>
</dbReference>
<evidence type="ECO:0000256" key="12">
    <source>
        <dbReference type="ARBA" id="ARBA00023235"/>
    </source>
</evidence>
<keyword evidence="5" id="KW-0752">Steroid biosynthesis</keyword>
<evidence type="ECO:0000313" key="17">
    <source>
        <dbReference type="Proteomes" id="UP000559027"/>
    </source>
</evidence>
<reference evidence="16 17" key="1">
    <citation type="journal article" date="2020" name="ISME J.">
        <title>Uncovering the hidden diversity of litter-decomposition mechanisms in mushroom-forming fungi.</title>
        <authorList>
            <person name="Floudas D."/>
            <person name="Bentzer J."/>
            <person name="Ahren D."/>
            <person name="Johansson T."/>
            <person name="Persson P."/>
            <person name="Tunlid A."/>
        </authorList>
    </citation>
    <scope>NUCLEOTIDE SEQUENCE [LARGE SCALE GENOMIC DNA]</scope>
    <source>
        <strain evidence="16 17">CBS 146.42</strain>
    </source>
</reference>
<comment type="similarity">
    <text evidence="2">Belongs to the EBP family.</text>
</comment>
<evidence type="ECO:0000256" key="8">
    <source>
        <dbReference type="ARBA" id="ARBA00023098"/>
    </source>
</evidence>
<feature type="transmembrane region" description="Helical" evidence="14">
    <location>
        <begin position="58"/>
        <end position="79"/>
    </location>
</feature>
<dbReference type="GO" id="GO:0016020">
    <property type="term" value="C:membrane"/>
    <property type="evidence" value="ECO:0007669"/>
    <property type="project" value="UniProtKB-SubCell"/>
</dbReference>
<evidence type="ECO:0000256" key="14">
    <source>
        <dbReference type="SAM" id="Phobius"/>
    </source>
</evidence>
<gene>
    <name evidence="16" type="ORF">D9756_008998</name>
</gene>
<evidence type="ECO:0000256" key="2">
    <source>
        <dbReference type="ARBA" id="ARBA00008337"/>
    </source>
</evidence>
<evidence type="ECO:0000256" key="11">
    <source>
        <dbReference type="ARBA" id="ARBA00023221"/>
    </source>
</evidence>
<dbReference type="InterPro" id="IPR033118">
    <property type="entry name" value="EXPERA"/>
</dbReference>
<keyword evidence="8" id="KW-0443">Lipid metabolism</keyword>
<keyword evidence="3" id="KW-0444">Lipid biosynthesis</keyword>
<keyword evidence="17" id="KW-1185">Reference proteome</keyword>
<dbReference type="Proteomes" id="UP000559027">
    <property type="component" value="Unassembled WGS sequence"/>
</dbReference>
<organism evidence="16 17">
    <name type="scientific">Leucocoprinus leucothites</name>
    <dbReference type="NCBI Taxonomy" id="201217"/>
    <lineage>
        <taxon>Eukaryota</taxon>
        <taxon>Fungi</taxon>
        <taxon>Dikarya</taxon>
        <taxon>Basidiomycota</taxon>
        <taxon>Agaricomycotina</taxon>
        <taxon>Agaricomycetes</taxon>
        <taxon>Agaricomycetidae</taxon>
        <taxon>Agaricales</taxon>
        <taxon>Agaricineae</taxon>
        <taxon>Agaricaceae</taxon>
        <taxon>Leucocoprinus</taxon>
    </lineage>
</organism>
<keyword evidence="9 13" id="KW-0472">Membrane</keyword>
<feature type="transmembrane region" description="Helical" evidence="14">
    <location>
        <begin position="28"/>
        <end position="46"/>
    </location>
</feature>
<evidence type="ECO:0000256" key="1">
    <source>
        <dbReference type="ARBA" id="ARBA00004141"/>
    </source>
</evidence>
<comment type="caution">
    <text evidence="16">The sequence shown here is derived from an EMBL/GenBank/DDBJ whole genome shotgun (WGS) entry which is preliminary data.</text>
</comment>
<evidence type="ECO:0000256" key="3">
    <source>
        <dbReference type="ARBA" id="ARBA00022516"/>
    </source>
</evidence>
<dbReference type="AlphaFoldDB" id="A0A8H5FUE6"/>
<dbReference type="GO" id="GO:0000247">
    <property type="term" value="F:C-8 sterol isomerase activity"/>
    <property type="evidence" value="ECO:0007669"/>
    <property type="project" value="TreeGrafter"/>
</dbReference>
<name>A0A8H5FUE6_9AGAR</name>
<dbReference type="EMBL" id="JAACJO010000016">
    <property type="protein sequence ID" value="KAF5349526.1"/>
    <property type="molecule type" value="Genomic_DNA"/>
</dbReference>
<protein>
    <recommendedName>
        <fullName evidence="15">EXPERA domain-containing protein</fullName>
    </recommendedName>
</protein>
<evidence type="ECO:0000256" key="4">
    <source>
        <dbReference type="ARBA" id="ARBA00022692"/>
    </source>
</evidence>
<dbReference type="PROSITE" id="PS51751">
    <property type="entry name" value="EXPERA"/>
    <property type="match status" value="1"/>
</dbReference>
<keyword evidence="6 13" id="KW-1133">Transmembrane helix</keyword>
<feature type="domain" description="EXPERA" evidence="15">
    <location>
        <begin position="55"/>
        <end position="197"/>
    </location>
</feature>
<evidence type="ECO:0000256" key="10">
    <source>
        <dbReference type="ARBA" id="ARBA00023166"/>
    </source>
</evidence>
<proteinExistence type="inferred from homology"/>
<dbReference type="PANTHER" id="PTHR14207">
    <property type="entry name" value="STEROL ISOMERASE"/>
    <property type="match status" value="1"/>
</dbReference>
<accession>A0A8H5FUE6</accession>
<keyword evidence="11" id="KW-0753">Steroid metabolism</keyword>
<feature type="transmembrane region" description="Helical" evidence="14">
    <location>
        <begin position="177"/>
        <end position="198"/>
    </location>
</feature>
<dbReference type="GO" id="GO:0047750">
    <property type="term" value="F:cholestenol delta-isomerase activity"/>
    <property type="evidence" value="ECO:0007669"/>
    <property type="project" value="InterPro"/>
</dbReference>
<evidence type="ECO:0000256" key="6">
    <source>
        <dbReference type="ARBA" id="ARBA00022989"/>
    </source>
</evidence>
<dbReference type="InterPro" id="IPR007905">
    <property type="entry name" value="EBP"/>
</dbReference>
<evidence type="ECO:0000256" key="9">
    <source>
        <dbReference type="ARBA" id="ARBA00023136"/>
    </source>
</evidence>
<evidence type="ECO:0000259" key="15">
    <source>
        <dbReference type="PROSITE" id="PS51751"/>
    </source>
</evidence>
<dbReference type="OrthoDB" id="58557at2759"/>
<evidence type="ECO:0000256" key="5">
    <source>
        <dbReference type="ARBA" id="ARBA00022955"/>
    </source>
</evidence>
<keyword evidence="10" id="KW-1207">Sterol metabolism</keyword>
<feature type="transmembrane region" description="Helical" evidence="14">
    <location>
        <begin position="144"/>
        <end position="165"/>
    </location>
</feature>
<sequence length="221" mass="25245">MSVLHPYYPTNLTLPGYIPNSRSVTELIGAWLVALSIITVVTFAWLSPNNKLTLTERLITLWFVTCGFIHIVFEGHFIFNHNTLVSLTDFISQEWKEYAKSDSRYLHSDPFVLTIETITSCIWGPLCLFIAYATANRFPSCHVWTALMCFAHVYGDALYYATTIIQGCPDSRPEVLYFWVYFIGLNALWLIIPIALLTRSIITINAAMVRTDDDKGYKKNI</sequence>
<evidence type="ECO:0000313" key="16">
    <source>
        <dbReference type="EMBL" id="KAF5349526.1"/>
    </source>
</evidence>
<feature type="transmembrane region" description="Helical" evidence="14">
    <location>
        <begin position="111"/>
        <end position="132"/>
    </location>
</feature>
<evidence type="ECO:0000256" key="7">
    <source>
        <dbReference type="ARBA" id="ARBA00023011"/>
    </source>
</evidence>
<dbReference type="GO" id="GO:0005783">
    <property type="term" value="C:endoplasmic reticulum"/>
    <property type="evidence" value="ECO:0007669"/>
    <property type="project" value="TreeGrafter"/>
</dbReference>
<dbReference type="GO" id="GO:0016126">
    <property type="term" value="P:sterol biosynthetic process"/>
    <property type="evidence" value="ECO:0007669"/>
    <property type="project" value="UniProtKB-KW"/>
</dbReference>
<keyword evidence="12" id="KW-0413">Isomerase</keyword>
<comment type="subcellular location">
    <subcellularLocation>
        <location evidence="1">Membrane</location>
        <topology evidence="1">Multi-pass membrane protein</topology>
    </subcellularLocation>
</comment>
<keyword evidence="4 13" id="KW-0812">Transmembrane</keyword>
<keyword evidence="7" id="KW-0756">Sterol biosynthesis</keyword>
<evidence type="ECO:0000256" key="13">
    <source>
        <dbReference type="PROSITE-ProRule" id="PRU01087"/>
    </source>
</evidence>
<dbReference type="GO" id="GO:0004769">
    <property type="term" value="F:steroid Delta-isomerase activity"/>
    <property type="evidence" value="ECO:0007669"/>
    <property type="project" value="TreeGrafter"/>
</dbReference>
<dbReference type="PANTHER" id="PTHR14207:SF0">
    <property type="entry name" value="3-BETA-HYDROXYSTEROID-DELTA(8),DELTA(7)-ISOMERASE"/>
    <property type="match status" value="1"/>
</dbReference>